<dbReference type="EMBL" id="KP710241">
    <property type="protein sequence ID" value="AKN56881.1"/>
    <property type="molecule type" value="Viral_cRNA"/>
</dbReference>
<accession>A0A0H4B2Q0</accession>
<feature type="transmembrane region" description="Helical" evidence="2">
    <location>
        <begin position="208"/>
        <end position="230"/>
    </location>
</feature>
<organism evidence="3">
    <name type="scientific">Jonchet virus</name>
    <dbReference type="NCBI Taxonomy" id="1664809"/>
    <lineage>
        <taxon>Viruses</taxon>
        <taxon>Riboviria</taxon>
        <taxon>Orthornavirae</taxon>
        <taxon>Negarnaviricota</taxon>
        <taxon>Polyploviricotina</taxon>
        <taxon>Bunyaviricetes</taxon>
        <taxon>Elliovirales</taxon>
        <taxon>Phasmaviridae</taxon>
        <taxon>Jonvirus</taxon>
        <taxon>Jonvirus eboris</taxon>
    </lineage>
</organism>
<reference evidence="3" key="1">
    <citation type="journal article" date="2015" name="Proc. Natl. Acad. Sci. U.S.A.">
        <title>Evolutionary and phenotypic analysis of live virus isolates suggests arthropod origin of a pathogenic RNA virus family.</title>
        <authorList>
            <person name="Marklewitz M."/>
            <person name="Zirkel F."/>
            <person name="Kurth A."/>
            <person name="Drosten C."/>
            <person name="Junglen S."/>
        </authorList>
    </citation>
    <scope>NUCLEOTIDE SEQUENCE</scope>
    <source>
        <strain evidence="3">F51-CI-2004</strain>
    </source>
</reference>
<evidence type="ECO:0000256" key="2">
    <source>
        <dbReference type="SAM" id="Phobius"/>
    </source>
</evidence>
<protein>
    <submittedName>
        <fullName evidence="3">Glycopolyprotein</fullName>
    </submittedName>
</protein>
<evidence type="ECO:0000256" key="1">
    <source>
        <dbReference type="SAM" id="MobiDB-lite"/>
    </source>
</evidence>
<keyword evidence="2" id="KW-0812">Transmembrane</keyword>
<sequence>MKNMAFVKATLAVLVSAAIVVGLTFTIYGGIKDTKIAELGIYVIYLSLSIGLGMKALQIFYFKTPDNKNLMEDMCRESEDLSKDDGLPTDTIDMLDDVKVIRSQNSLTMVKRSAAGLALLDMGNRVQAMIIEGNRNCCKVISTLSNTKLCKITTSGLGECFNTKPGDTTRMDDEGMVTVGGKFFCARDDECKVVEVAAMDYMATLLKFIIITFLIGVSVRLTVKMYGIIVSKKKVIRKDEETGDVVEVEAFNYLSIWKALVIITLWVGSATLLYGLGRMTSIKMNTEAFSINPKDKVTIHGLTEYQASQFNAEEYINSRNWDCKLNIEKYALEGITETKCVEALYNSRKRRDTSASGQGEELSNVTTPRTGGDLEEDVVSEGGRVYKVIDGVTYVKTIVSNTTTGLNYGGHKYGVNLNNVDPRCLSQRVIEDKVINGISRCYKKCEHVAGVEVCTIEYSNINVRTKRASVPPTTAYEFAMGEARVEVDKPLGNSYTVQLFSGFYTGWSDHDITDPLFEGGIIKSFEADGSEKGTSKDCGYSGSSPKMGFICTHKRREMITCHKGYYGKGREGATEFECIRYDELTANANMPTFLNPYINTDHIIRTGGLAKIEHDIPLDSSFRIDNQNYDIKGKISYFESSQDSDQVSGQDKYFIYSAIVVAQISAPDAGSLQYFAHYYAKLMQNNAAGPATDLFKLQPYTLFRARQEDIEAPDFSLEFLYRPKKSSVNCKSGWQDRVQYSFVYKTDVMNSRGQSYNELCAVSTQACSSTFSRLTGQTTMDVVIPIYYAIRMYGPAKANVKIFNKIVDTITLTNGMTDCLDCLKVRGEWYKPDFSSVSTDVTVTGYPLTHMTGLFSPRSTEGCQAVEIFWFYLAHPKMGAALYLAKVSATADIGKYSTKGKCVQLSHDKDGALKCDGSHALTIPIVKYTTFYTKESKVSKCHMQDNHLVCKSQGTTEYHECTRHIDSMEPFKCSKKQVGNMTQEIKPNTQNFVRYNNEVIVVSRGSHIDEDKLFSGLIDIGHRCVWCLIIVLASAGYGFVVALLLITAVILGYVNAYNIKGFFRWVNLLGQLPKCDNCGFKVETEEEMQRHNSFCAWNICPYCARRVEKKDGPKRIYRRKYGSSKALKAHIERAHMAQKRNKVLAFFKIRRMSIIAFIYVEWLTLNRVNAQTINHRTGLRSNNTGHVYNVDERLFECSDKWCEMSGSVTMDLPITPGVKFVLQTIKSGQTYSRNMEVTQASIRSSCTYDYSSMSFEEGTHKTTVKCTDTVNCNKFGRKDLFTPLGTGKEDKYVPFDTSNPLKEYYCPTSFTCRSPAVGFTWLAAGCVSINTGIAIGYKTLLPLPTEDIISVFTCKISSIDYKMCDGSECSEVTSESEKITNGSIRFPVIPTPLFSTFRVGAVAKQGETKPRMLLMDPPSGSQVSRFGYYQFKAYSIPQASTCLEGMVAAPVPCSIVDEGLHPATECPRQGYVINFHELLKDEKPLTDAINCNMEETILKWDTKVIERKVVVNGKSYEDSQTIATPSMTLSLKSCNFGSRQVFLDNNDKIRLRAHDFKGTVNSVKCSGNYNRNHKVMLDFDLDIVSPGMMHVRCGDGSSDACYVNTETTSKCNLTMILPGKYTCVYNDKSFTADCTNLTMSQPDLASGTIISGTGSSQLGSWVSGFSLTLSTPWGIAALTVGSCLTVFFIILFSWLWYSRRTMDTSIKSMRTRPFMRNNAYEAIESSKYKQKVY</sequence>
<feature type="transmembrane region" description="Helical" evidence="2">
    <location>
        <begin position="1025"/>
        <end position="1054"/>
    </location>
</feature>
<feature type="region of interest" description="Disordered" evidence="1">
    <location>
        <begin position="351"/>
        <end position="374"/>
    </location>
</feature>
<proteinExistence type="predicted"/>
<feature type="transmembrane region" description="Helical" evidence="2">
    <location>
        <begin position="39"/>
        <end position="62"/>
    </location>
</feature>
<feature type="transmembrane region" description="Helical" evidence="2">
    <location>
        <begin position="250"/>
        <end position="276"/>
    </location>
</feature>
<name>A0A0H4B2Q0_9VIRU</name>
<feature type="compositionally biased region" description="Polar residues" evidence="1">
    <location>
        <begin position="354"/>
        <end position="369"/>
    </location>
</feature>
<dbReference type="Gene3D" id="1.10.8.1320">
    <property type="match status" value="1"/>
</dbReference>
<keyword evidence="2" id="KW-1133">Transmembrane helix</keyword>
<keyword evidence="2" id="KW-0472">Membrane</keyword>
<feature type="transmembrane region" description="Helical" evidence="2">
    <location>
        <begin position="1673"/>
        <end position="1697"/>
    </location>
</feature>
<evidence type="ECO:0000313" key="3">
    <source>
        <dbReference type="EMBL" id="AKN56881.1"/>
    </source>
</evidence>
<gene>
    <name evidence="3" type="primary">GPC</name>
</gene>